<protein>
    <submittedName>
        <fullName evidence="1">Uncharacterized protein</fullName>
    </submittedName>
</protein>
<feature type="non-terminal residue" evidence="1">
    <location>
        <position position="1"/>
    </location>
</feature>
<sequence>VRCLLNNSSKVLQAATDIGIVIETLSYGKDQTARELIWRGSWIGQKFKLLARTIAEIRAPVGRRAESTLKTAIMRLRGERETVCRSVILMDKTGLPAEVLDSVLIFAYGSRLRGETAAERRRDIAALRRSRQQCCPYRKKKHPNRIISLKTQ</sequence>
<proteinExistence type="predicted"/>
<dbReference type="AlphaFoldDB" id="A0A0H5QRS9"/>
<feature type="non-terminal residue" evidence="1">
    <location>
        <position position="152"/>
    </location>
</feature>
<name>A0A0H5QRS9_9EUKA</name>
<organism evidence="1">
    <name type="scientific">Spongospora subterranea</name>
    <dbReference type="NCBI Taxonomy" id="70186"/>
    <lineage>
        <taxon>Eukaryota</taxon>
        <taxon>Sar</taxon>
        <taxon>Rhizaria</taxon>
        <taxon>Endomyxa</taxon>
        <taxon>Phytomyxea</taxon>
        <taxon>Plasmodiophorida</taxon>
        <taxon>Plasmodiophoridae</taxon>
        <taxon>Spongospora</taxon>
    </lineage>
</organism>
<accession>A0A0H5QRS9</accession>
<dbReference type="EMBL" id="HACM01003885">
    <property type="protein sequence ID" value="CRZ04327.1"/>
    <property type="molecule type" value="Transcribed_RNA"/>
</dbReference>
<evidence type="ECO:0000313" key="1">
    <source>
        <dbReference type="EMBL" id="CRZ04327.1"/>
    </source>
</evidence>
<reference evidence="1" key="1">
    <citation type="submission" date="2015-04" db="EMBL/GenBank/DDBJ databases">
        <title>The genome sequence of the plant pathogenic Rhizarian Plasmodiophora brassicae reveals insights in its biotrophic life cycle and the origin of chitin synthesis.</title>
        <authorList>
            <person name="Schwelm A."/>
            <person name="Fogelqvist J."/>
            <person name="Knaust A."/>
            <person name="Julke S."/>
            <person name="Lilja T."/>
            <person name="Dhandapani V."/>
            <person name="Bonilla-Rosso G."/>
            <person name="Karlsson M."/>
            <person name="Shevchenko A."/>
            <person name="Choi S.R."/>
            <person name="Kim H.G."/>
            <person name="Park J.Y."/>
            <person name="Lim Y.P."/>
            <person name="Ludwig-Muller J."/>
            <person name="Dixelius C."/>
        </authorList>
    </citation>
    <scope>NUCLEOTIDE SEQUENCE</scope>
    <source>
        <tissue evidence="1">Potato root galls</tissue>
    </source>
</reference>